<protein>
    <submittedName>
        <fullName evidence="1">Uncharacterized protein</fullName>
    </submittedName>
</protein>
<organism evidence="1">
    <name type="scientific">Anguilla anguilla</name>
    <name type="common">European freshwater eel</name>
    <name type="synonym">Muraena anguilla</name>
    <dbReference type="NCBI Taxonomy" id="7936"/>
    <lineage>
        <taxon>Eukaryota</taxon>
        <taxon>Metazoa</taxon>
        <taxon>Chordata</taxon>
        <taxon>Craniata</taxon>
        <taxon>Vertebrata</taxon>
        <taxon>Euteleostomi</taxon>
        <taxon>Actinopterygii</taxon>
        <taxon>Neopterygii</taxon>
        <taxon>Teleostei</taxon>
        <taxon>Anguilliformes</taxon>
        <taxon>Anguillidae</taxon>
        <taxon>Anguilla</taxon>
    </lineage>
</organism>
<proteinExistence type="predicted"/>
<reference evidence="1" key="2">
    <citation type="journal article" date="2015" name="Fish Shellfish Immunol.">
        <title>Early steps in the European eel (Anguilla anguilla)-Vibrio vulnificus interaction in the gills: Role of the RtxA13 toxin.</title>
        <authorList>
            <person name="Callol A."/>
            <person name="Pajuelo D."/>
            <person name="Ebbesson L."/>
            <person name="Teles M."/>
            <person name="MacKenzie S."/>
            <person name="Amaro C."/>
        </authorList>
    </citation>
    <scope>NUCLEOTIDE SEQUENCE</scope>
</reference>
<dbReference type="EMBL" id="GBXM01034981">
    <property type="protein sequence ID" value="JAH73596.1"/>
    <property type="molecule type" value="Transcribed_RNA"/>
</dbReference>
<name>A0A0E9V6H5_ANGAN</name>
<accession>A0A0E9V6H5</accession>
<dbReference type="AlphaFoldDB" id="A0A0E9V6H5"/>
<sequence length="31" mass="3876">MYMHAASSLLRKIVFIMLYLHKKLHMYIFYI</sequence>
<reference evidence="1" key="1">
    <citation type="submission" date="2014-11" db="EMBL/GenBank/DDBJ databases">
        <authorList>
            <person name="Amaro Gonzalez C."/>
        </authorList>
    </citation>
    <scope>NUCLEOTIDE SEQUENCE</scope>
</reference>
<evidence type="ECO:0000313" key="1">
    <source>
        <dbReference type="EMBL" id="JAH73596.1"/>
    </source>
</evidence>